<gene>
    <name evidence="1" type="ORF">CRENBAI_012025</name>
</gene>
<comment type="caution">
    <text evidence="1">The sequence shown here is derived from an EMBL/GenBank/DDBJ whole genome shotgun (WGS) entry which is preliminary data.</text>
</comment>
<reference evidence="1 2" key="1">
    <citation type="submission" date="2021-06" db="EMBL/GenBank/DDBJ databases">
        <authorList>
            <person name="Palmer J.M."/>
        </authorList>
    </citation>
    <scope>NUCLEOTIDE SEQUENCE [LARGE SCALE GENOMIC DNA]</scope>
    <source>
        <strain evidence="1 2">MEX-2019</strain>
        <tissue evidence="1">Muscle</tissue>
    </source>
</reference>
<keyword evidence="2" id="KW-1185">Reference proteome</keyword>
<dbReference type="AlphaFoldDB" id="A0AAV9S8E7"/>
<name>A0AAV9S8E7_9TELE</name>
<proteinExistence type="predicted"/>
<evidence type="ECO:0000313" key="1">
    <source>
        <dbReference type="EMBL" id="KAK5617147.1"/>
    </source>
</evidence>
<sequence length="74" mass="8420">MSFFGGFPLDQFKQQDNRYVWPLCGAGAGQHLKLSSLEEVAYLYTKRPASHWSSVSQPCVMPETTWRLPRLASD</sequence>
<protein>
    <submittedName>
        <fullName evidence="1">Uncharacterized protein</fullName>
    </submittedName>
</protein>
<organism evidence="1 2">
    <name type="scientific">Crenichthys baileyi</name>
    <name type="common">White River springfish</name>
    <dbReference type="NCBI Taxonomy" id="28760"/>
    <lineage>
        <taxon>Eukaryota</taxon>
        <taxon>Metazoa</taxon>
        <taxon>Chordata</taxon>
        <taxon>Craniata</taxon>
        <taxon>Vertebrata</taxon>
        <taxon>Euteleostomi</taxon>
        <taxon>Actinopterygii</taxon>
        <taxon>Neopterygii</taxon>
        <taxon>Teleostei</taxon>
        <taxon>Neoteleostei</taxon>
        <taxon>Acanthomorphata</taxon>
        <taxon>Ovalentaria</taxon>
        <taxon>Atherinomorphae</taxon>
        <taxon>Cyprinodontiformes</taxon>
        <taxon>Goodeidae</taxon>
        <taxon>Crenichthys</taxon>
    </lineage>
</organism>
<dbReference type="EMBL" id="JAHHUM010000807">
    <property type="protein sequence ID" value="KAK5617147.1"/>
    <property type="molecule type" value="Genomic_DNA"/>
</dbReference>
<accession>A0AAV9S8E7</accession>
<dbReference type="Proteomes" id="UP001311232">
    <property type="component" value="Unassembled WGS sequence"/>
</dbReference>
<evidence type="ECO:0000313" key="2">
    <source>
        <dbReference type="Proteomes" id="UP001311232"/>
    </source>
</evidence>